<dbReference type="GO" id="GO:0015833">
    <property type="term" value="P:peptide transport"/>
    <property type="evidence" value="ECO:0007669"/>
    <property type="project" value="TreeGrafter"/>
</dbReference>
<dbReference type="AlphaFoldDB" id="A0A852RGT4"/>
<evidence type="ECO:0000256" key="4">
    <source>
        <dbReference type="SAM" id="SignalP"/>
    </source>
</evidence>
<name>A0A852RGT4_9ACTN</name>
<keyword evidence="7" id="KW-1185">Reference proteome</keyword>
<comment type="subcellular location">
    <subcellularLocation>
        <location evidence="1">Cell membrane</location>
        <topology evidence="1">Lipid-anchor</topology>
    </subcellularLocation>
</comment>
<evidence type="ECO:0000256" key="3">
    <source>
        <dbReference type="ARBA" id="ARBA00022729"/>
    </source>
</evidence>
<dbReference type="CDD" id="cd08512">
    <property type="entry name" value="PBP2_NikA_DppA_OppA_like_7"/>
    <property type="match status" value="1"/>
</dbReference>
<proteinExistence type="inferred from homology"/>
<organism evidence="6 7">
    <name type="scientific">Nocardioides kongjuensis</name>
    <dbReference type="NCBI Taxonomy" id="349522"/>
    <lineage>
        <taxon>Bacteria</taxon>
        <taxon>Bacillati</taxon>
        <taxon>Actinomycetota</taxon>
        <taxon>Actinomycetes</taxon>
        <taxon>Propionibacteriales</taxon>
        <taxon>Nocardioidaceae</taxon>
        <taxon>Nocardioides</taxon>
    </lineage>
</organism>
<dbReference type="PROSITE" id="PS51257">
    <property type="entry name" value="PROKAR_LIPOPROTEIN"/>
    <property type="match status" value="1"/>
</dbReference>
<dbReference type="PIRSF" id="PIRSF002741">
    <property type="entry name" value="MppA"/>
    <property type="match status" value="1"/>
</dbReference>
<dbReference type="Gene3D" id="3.90.76.10">
    <property type="entry name" value="Dipeptide-binding Protein, Domain 1"/>
    <property type="match status" value="1"/>
</dbReference>
<dbReference type="EMBL" id="JACCBF010000001">
    <property type="protein sequence ID" value="NYD32771.1"/>
    <property type="molecule type" value="Genomic_DNA"/>
</dbReference>
<evidence type="ECO:0000256" key="1">
    <source>
        <dbReference type="ARBA" id="ARBA00004193"/>
    </source>
</evidence>
<evidence type="ECO:0000313" key="6">
    <source>
        <dbReference type="EMBL" id="NYD32771.1"/>
    </source>
</evidence>
<reference evidence="6 7" key="1">
    <citation type="submission" date="2020-07" db="EMBL/GenBank/DDBJ databases">
        <title>Sequencing the genomes of 1000 actinobacteria strains.</title>
        <authorList>
            <person name="Klenk H.-P."/>
        </authorList>
    </citation>
    <scope>NUCLEOTIDE SEQUENCE [LARGE SCALE GENOMIC DNA]</scope>
    <source>
        <strain evidence="6 7">DSM 19082</strain>
    </source>
</reference>
<dbReference type="InterPro" id="IPR023765">
    <property type="entry name" value="SBP_5_CS"/>
</dbReference>
<evidence type="ECO:0000256" key="2">
    <source>
        <dbReference type="ARBA" id="ARBA00005695"/>
    </source>
</evidence>
<evidence type="ECO:0000313" key="7">
    <source>
        <dbReference type="Proteomes" id="UP000582231"/>
    </source>
</evidence>
<dbReference type="InterPro" id="IPR039424">
    <property type="entry name" value="SBP_5"/>
</dbReference>
<dbReference type="Gene3D" id="3.10.105.10">
    <property type="entry name" value="Dipeptide-binding Protein, Domain 3"/>
    <property type="match status" value="1"/>
</dbReference>
<feature type="signal peptide" evidence="4">
    <location>
        <begin position="1"/>
        <end position="19"/>
    </location>
</feature>
<dbReference type="GO" id="GO:1904680">
    <property type="term" value="F:peptide transmembrane transporter activity"/>
    <property type="evidence" value="ECO:0007669"/>
    <property type="project" value="TreeGrafter"/>
</dbReference>
<accession>A0A852RGT4</accession>
<keyword evidence="3 4" id="KW-0732">Signal</keyword>
<dbReference type="Gene3D" id="3.40.190.10">
    <property type="entry name" value="Periplasmic binding protein-like II"/>
    <property type="match status" value="1"/>
</dbReference>
<dbReference type="Pfam" id="PF00496">
    <property type="entry name" value="SBP_bac_5"/>
    <property type="match status" value="1"/>
</dbReference>
<sequence>MKRLWPLMAAAVAAALILAGCGGTTRSPSGSADKTFVYAFHLNVVTEWDPAVSYSNESIAMGNLYESLTKYDATTKKVEPSLASSWTKSDDGKTWTFTLRDGVKFHTGRALDSTAVKEAIERTKKLAAGAAYIWDPVTKIDTPDPTTVVFSLEYPAALDLVASSGYGAYIYDTQAAGSGDLAAWFKEAKDAGTGPYTVDTWKAGAETELRLKAYDDYWGGWKDDQYKAVEFRVTPEVTTAWQLLQRGDVSFVDRLTPQIFEQAAKTDGVKTGETSSFQNLLALYNTESGPMADVRVRRAVQMLTDTDAIISALHGAAAPADGLIPPGLIGEGKVGVQADAEAAKKLLAEAGFGSDKPLRLQLTYAQGDKDQSLYVTLLGSALKAAGVELDARPMQWDAQWTRAKSSDPAKRQDIFVMYWYPDYADPYSWFVNLFQSAEKPYFNLAYLHDPEADAAIKKVPEETATSPDQAAQTYLNLQKRIVVDDAAVTPLYLINYQRAYSAQVDGYVDNPAYPNVVFVHDLRIK</sequence>
<dbReference type="RefSeq" id="WP_179728901.1">
    <property type="nucleotide sequence ID" value="NZ_BAABEF010000001.1"/>
</dbReference>
<dbReference type="SUPFAM" id="SSF53850">
    <property type="entry name" value="Periplasmic binding protein-like II"/>
    <property type="match status" value="1"/>
</dbReference>
<feature type="chain" id="PRO_5039543609" evidence="4">
    <location>
        <begin position="20"/>
        <end position="525"/>
    </location>
</feature>
<protein>
    <submittedName>
        <fullName evidence="6">Peptide/nickel transport system substrate-binding protein</fullName>
    </submittedName>
</protein>
<gene>
    <name evidence="6" type="ORF">BJ958_004317</name>
</gene>
<dbReference type="PROSITE" id="PS01040">
    <property type="entry name" value="SBP_BACTERIAL_5"/>
    <property type="match status" value="1"/>
</dbReference>
<comment type="caution">
    <text evidence="6">The sequence shown here is derived from an EMBL/GenBank/DDBJ whole genome shotgun (WGS) entry which is preliminary data.</text>
</comment>
<dbReference type="Proteomes" id="UP000582231">
    <property type="component" value="Unassembled WGS sequence"/>
</dbReference>
<dbReference type="PANTHER" id="PTHR30290">
    <property type="entry name" value="PERIPLASMIC BINDING COMPONENT OF ABC TRANSPORTER"/>
    <property type="match status" value="1"/>
</dbReference>
<evidence type="ECO:0000259" key="5">
    <source>
        <dbReference type="Pfam" id="PF00496"/>
    </source>
</evidence>
<dbReference type="InterPro" id="IPR030678">
    <property type="entry name" value="Peptide/Ni-bd"/>
</dbReference>
<feature type="domain" description="Solute-binding protein family 5" evidence="5">
    <location>
        <begin position="77"/>
        <end position="438"/>
    </location>
</feature>
<dbReference type="GO" id="GO:0043190">
    <property type="term" value="C:ATP-binding cassette (ABC) transporter complex"/>
    <property type="evidence" value="ECO:0007669"/>
    <property type="project" value="InterPro"/>
</dbReference>
<dbReference type="GO" id="GO:0042597">
    <property type="term" value="C:periplasmic space"/>
    <property type="evidence" value="ECO:0007669"/>
    <property type="project" value="UniProtKB-ARBA"/>
</dbReference>
<dbReference type="InterPro" id="IPR000914">
    <property type="entry name" value="SBP_5_dom"/>
</dbReference>
<comment type="similarity">
    <text evidence="2">Belongs to the bacterial solute-binding protein 5 family.</text>
</comment>